<feature type="compositionally biased region" description="Basic and acidic residues" evidence="1">
    <location>
        <begin position="992"/>
        <end position="1001"/>
    </location>
</feature>
<feature type="compositionally biased region" description="Polar residues" evidence="1">
    <location>
        <begin position="514"/>
        <end position="526"/>
    </location>
</feature>
<feature type="compositionally biased region" description="Polar residues" evidence="1">
    <location>
        <begin position="447"/>
        <end position="467"/>
    </location>
</feature>
<evidence type="ECO:0000256" key="1">
    <source>
        <dbReference type="SAM" id="MobiDB-lite"/>
    </source>
</evidence>
<feature type="compositionally biased region" description="Polar residues" evidence="1">
    <location>
        <begin position="946"/>
        <end position="963"/>
    </location>
</feature>
<keyword evidence="3" id="KW-1185">Reference proteome</keyword>
<feature type="compositionally biased region" description="Polar residues" evidence="1">
    <location>
        <begin position="351"/>
        <end position="365"/>
    </location>
</feature>
<feature type="region of interest" description="Disordered" evidence="1">
    <location>
        <begin position="255"/>
        <end position="277"/>
    </location>
</feature>
<feature type="compositionally biased region" description="Polar residues" evidence="1">
    <location>
        <begin position="491"/>
        <end position="506"/>
    </location>
</feature>
<feature type="compositionally biased region" description="Basic and acidic residues" evidence="1">
    <location>
        <begin position="717"/>
        <end position="734"/>
    </location>
</feature>
<feature type="compositionally biased region" description="Basic and acidic residues" evidence="1">
    <location>
        <begin position="528"/>
        <end position="537"/>
    </location>
</feature>
<dbReference type="GeneID" id="35602763"/>
<feature type="compositionally biased region" description="Basic and acidic residues" evidence="1">
    <location>
        <begin position="964"/>
        <end position="985"/>
    </location>
</feature>
<protein>
    <submittedName>
        <fullName evidence="2">Uncharacterized protein</fullName>
    </submittedName>
</protein>
<dbReference type="Proteomes" id="UP000225277">
    <property type="component" value="Unassembled WGS sequence"/>
</dbReference>
<accession>A0A2D3VFV7</accession>
<feature type="compositionally biased region" description="Basic residues" evidence="1">
    <location>
        <begin position="260"/>
        <end position="275"/>
    </location>
</feature>
<feature type="region of interest" description="Disordered" evidence="1">
    <location>
        <begin position="89"/>
        <end position="209"/>
    </location>
</feature>
<dbReference type="AlphaFoldDB" id="A0A2D3VFV7"/>
<sequence length="1036" mass="111978">MAFRQVDSGAVDENVFVDDRCATVWEAPRLSSSRTFASRPEPRKDVEIVAAETKRDAALLSTKVKPIEGNLLRKLFKATVEEKQRAAQAVAAARPSSTNKVAREKVVKNVEPPGFKLPPGVGTSRPRMQRVPDVKPQETLPQPAVSATSAANKEAPVVDQPSQPTISTRKRETPVLATPKSDYSPLKRETLAVKPSPRSGKSTPKEVELVRHSGSLRKEAAVEATVAPLSVAGVDDAVAALPAIDVAEPTVPVTAEIPAGKKKKNKKQERKNKKALAREQKQLAKGAGIIITRDIAHGELEKTDLHNDDALMLGALPCISVAGSGKSVRSNESIGESKPLHTVSNEHRGKIQTTAEAEVSRSPSRASRDFKAASTRPPSIHTTPTKLSSFISFEEIGEAWIGPAVSQHRSAHSSGPRSAPMNFPGEKSEELGELNDTEQRSRHSTPARISSIQSYRSPSPAVNSELANKSEEMGRSQSHGQKGRSIHGSFHSGSNKSSVKASQTFADATPKIHSGNNSPRQTSRISSPRHESRHGGSRDSIQGTSVLPSLPNPGSSQGRRPNTSGSHAGESPAGGEEARGAQANLDSPMCTVGGSGHSPRAITQPDSERSSIRSEHSKGISRSSQQHHQHSRHASTRSFSPRDDVWQEPSSTKSSAKRSRLSQSTDHGSLPKKSTNKPSRLTSVIGSVASMISRVRSELTFEELGEGWHDGGVPSDELERKILEAHRSTTRESTLHSMSDNQGEGRADRVEHHHSHQSQSRFNVHSHHSSRRTSDRSHHPSKHSDAQSSGNSSHRSRSDMPLHSLVGAPVYAVLSSEGQGSGVISSFEDESFHPQDAIKLRGQRPTVFAGKGWITPHPLESSVTERTPAIVVPSDAIPNGATLSYEEWKAIQEGGLRNHRNFSVTESDESGGKRHKDDRYQFSGWEAQSWQEVEPPTLDPNAASARVTSSHEAAKAQSVQIESVSERSAEQRSQHSHGSSRDRSSKLSPSERAWERMEEGNALHGSHRGDSVLSGTASGRAYSVWNQSDSRSGSRR</sequence>
<feature type="compositionally biased region" description="Basic and acidic residues" evidence="1">
    <location>
        <begin position="772"/>
        <end position="785"/>
    </location>
</feature>
<feature type="compositionally biased region" description="Polar residues" evidence="1">
    <location>
        <begin position="539"/>
        <end position="566"/>
    </location>
</feature>
<gene>
    <name evidence="2" type="ORF">RCC_07649</name>
</gene>
<dbReference type="EMBL" id="FJUY01000012">
    <property type="protein sequence ID" value="CZT21784.1"/>
    <property type="molecule type" value="Genomic_DNA"/>
</dbReference>
<feature type="compositionally biased region" description="Basic and acidic residues" evidence="1">
    <location>
        <begin position="606"/>
        <end position="618"/>
    </location>
</feature>
<organism evidence="2 3">
    <name type="scientific">Ramularia collo-cygni</name>
    <dbReference type="NCBI Taxonomy" id="112498"/>
    <lineage>
        <taxon>Eukaryota</taxon>
        <taxon>Fungi</taxon>
        <taxon>Dikarya</taxon>
        <taxon>Ascomycota</taxon>
        <taxon>Pezizomycotina</taxon>
        <taxon>Dothideomycetes</taxon>
        <taxon>Dothideomycetidae</taxon>
        <taxon>Mycosphaerellales</taxon>
        <taxon>Mycosphaerellaceae</taxon>
        <taxon>Ramularia</taxon>
    </lineage>
</organism>
<evidence type="ECO:0000313" key="3">
    <source>
        <dbReference type="Proteomes" id="UP000225277"/>
    </source>
</evidence>
<feature type="compositionally biased region" description="Polar residues" evidence="1">
    <location>
        <begin position="661"/>
        <end position="683"/>
    </location>
</feature>
<feature type="compositionally biased region" description="Polar residues" evidence="1">
    <location>
        <begin position="376"/>
        <end position="386"/>
    </location>
</feature>
<proteinExistence type="predicted"/>
<reference evidence="2 3" key="1">
    <citation type="submission" date="2016-03" db="EMBL/GenBank/DDBJ databases">
        <authorList>
            <person name="Ploux O."/>
        </authorList>
    </citation>
    <scope>NUCLEOTIDE SEQUENCE [LARGE SCALE GENOMIC DNA]</scope>
    <source>
        <strain evidence="2 3">URUG2</strain>
    </source>
</reference>
<dbReference type="RefSeq" id="XP_023628673.1">
    <property type="nucleotide sequence ID" value="XM_023772905.1"/>
</dbReference>
<feature type="region of interest" description="Disordered" evidence="1">
    <location>
        <begin position="407"/>
        <end position="683"/>
    </location>
</feature>
<dbReference type="OrthoDB" id="3899138at2759"/>
<evidence type="ECO:0000313" key="2">
    <source>
        <dbReference type="EMBL" id="CZT21784.1"/>
    </source>
</evidence>
<feature type="compositionally biased region" description="Basic residues" evidence="1">
    <location>
        <begin position="625"/>
        <end position="635"/>
    </location>
</feature>
<feature type="compositionally biased region" description="Polar residues" evidence="1">
    <location>
        <begin position="1024"/>
        <end position="1036"/>
    </location>
</feature>
<name>A0A2D3VFV7_9PEZI</name>
<feature type="region of interest" description="Disordered" evidence="1">
    <location>
        <begin position="702"/>
        <end position="801"/>
    </location>
</feature>
<feature type="region of interest" description="Disordered" evidence="1">
    <location>
        <begin position="927"/>
        <end position="1036"/>
    </location>
</feature>
<feature type="region of interest" description="Disordered" evidence="1">
    <location>
        <begin position="326"/>
        <end position="386"/>
    </location>
</feature>